<reference evidence="5 6" key="1">
    <citation type="journal article" date="2013" name="PLoS ONE">
        <title>Lactobacillus paracasei comparative genomics: towards species pan-genome definition and exploitation of diversity.</title>
        <authorList>
            <person name="Smokvina T."/>
            <person name="Wels M."/>
            <person name="Polka J."/>
            <person name="Chervaux C."/>
            <person name="Brisse S."/>
            <person name="Boekhorst J."/>
            <person name="van Hylckama Vlieg J.E."/>
            <person name="Siezen R.J."/>
        </authorList>
    </citation>
    <scope>NUCLEOTIDE SEQUENCE [LARGE SCALE GENOMIC DNA]</scope>
    <source>
        <strain evidence="5 6">Lpp126</strain>
    </source>
</reference>
<dbReference type="InterPro" id="IPR040131">
    <property type="entry name" value="MnmG_N"/>
</dbReference>
<dbReference type="GO" id="GO:0008168">
    <property type="term" value="F:methyltransferase activity"/>
    <property type="evidence" value="ECO:0007669"/>
    <property type="project" value="UniProtKB-KW"/>
</dbReference>
<dbReference type="SUPFAM" id="SSF51905">
    <property type="entry name" value="FAD/NAD(P)-binding domain"/>
    <property type="match status" value="1"/>
</dbReference>
<accession>S2R098</accession>
<evidence type="ECO:0000256" key="3">
    <source>
        <dbReference type="ARBA" id="ARBA00022827"/>
    </source>
</evidence>
<dbReference type="Pfam" id="PF01134">
    <property type="entry name" value="GIDA"/>
    <property type="match status" value="1"/>
</dbReference>
<dbReference type="InterPro" id="IPR036188">
    <property type="entry name" value="FAD/NAD-bd_sf"/>
</dbReference>
<keyword evidence="5" id="KW-0808">Transferase</keyword>
<keyword evidence="5" id="KW-0489">Methyltransferase</keyword>
<comment type="caution">
    <text evidence="5">The sequence shown here is derived from an EMBL/GenBank/DDBJ whole genome shotgun (WGS) entry which is preliminary data.</text>
</comment>
<gene>
    <name evidence="5" type="ORF">Lpp126_16829</name>
</gene>
<dbReference type="Gene3D" id="3.50.50.60">
    <property type="entry name" value="FAD/NAD(P)-binding domain"/>
    <property type="match status" value="1"/>
</dbReference>
<dbReference type="EMBL" id="ANKC01001184">
    <property type="protein sequence ID" value="EPC70650.1"/>
    <property type="molecule type" value="Genomic_DNA"/>
</dbReference>
<keyword evidence="2" id="KW-0285">Flavoprotein</keyword>
<organism evidence="5 6">
    <name type="scientific">Lacticaseibacillus paracasei subsp. paracasei Lpp126</name>
    <dbReference type="NCBI Taxonomy" id="1256206"/>
    <lineage>
        <taxon>Bacteria</taxon>
        <taxon>Bacillati</taxon>
        <taxon>Bacillota</taxon>
        <taxon>Bacilli</taxon>
        <taxon>Lactobacillales</taxon>
        <taxon>Lactobacillaceae</taxon>
        <taxon>Lacticaseibacillus</taxon>
    </lineage>
</organism>
<name>S2R098_LACPA</name>
<dbReference type="Proteomes" id="UP000014243">
    <property type="component" value="Unassembled WGS sequence"/>
</dbReference>
<dbReference type="GO" id="GO:0032259">
    <property type="term" value="P:methylation"/>
    <property type="evidence" value="ECO:0007669"/>
    <property type="project" value="UniProtKB-KW"/>
</dbReference>
<sequence length="27" mass="2626">MPTVNVIGAGLAGSEAAWQIAQAGVDV</sequence>
<protein>
    <submittedName>
        <fullName evidence="5">tRNA (Uracil-5-)-methyltransferase Gid</fullName>
    </submittedName>
</protein>
<feature type="domain" description="MnmG N-terminal" evidence="4">
    <location>
        <begin position="3"/>
        <end position="27"/>
    </location>
</feature>
<keyword evidence="3" id="KW-0274">FAD</keyword>
<proteinExistence type="predicted"/>
<comment type="cofactor">
    <cofactor evidence="1">
        <name>FAD</name>
        <dbReference type="ChEBI" id="CHEBI:57692"/>
    </cofactor>
</comment>
<evidence type="ECO:0000256" key="1">
    <source>
        <dbReference type="ARBA" id="ARBA00001974"/>
    </source>
</evidence>
<feature type="non-terminal residue" evidence="5">
    <location>
        <position position="27"/>
    </location>
</feature>
<evidence type="ECO:0000256" key="2">
    <source>
        <dbReference type="ARBA" id="ARBA00022630"/>
    </source>
</evidence>
<evidence type="ECO:0000259" key="4">
    <source>
        <dbReference type="Pfam" id="PF01134"/>
    </source>
</evidence>
<evidence type="ECO:0000313" key="5">
    <source>
        <dbReference type="EMBL" id="EPC70650.1"/>
    </source>
</evidence>
<evidence type="ECO:0000313" key="6">
    <source>
        <dbReference type="Proteomes" id="UP000014243"/>
    </source>
</evidence>
<dbReference type="AlphaFoldDB" id="S2R098"/>